<dbReference type="AlphaFoldDB" id="A0A937VWQ4"/>
<evidence type="ECO:0000313" key="1">
    <source>
        <dbReference type="EMBL" id="MBM3222453.1"/>
    </source>
</evidence>
<sequence length="176" mass="19986">MPDEIITDLIQIQRATVAKEDENLAFRTFVKLEVELSDRQLNTLVSDTTAQVWQHVDCRSCANCCRVRQPVFSRAEAERIAAYLGLTLADIRERYLKSDAETGKYITQSLPCPFLDGNLCAIYEVRPAVCANYPHLHRNFRSRLWQAIDNAETCPIVYNVVEHLKTTLGFVPPAGE</sequence>
<dbReference type="Proteomes" id="UP000712673">
    <property type="component" value="Unassembled WGS sequence"/>
</dbReference>
<accession>A0A937VWQ4</accession>
<dbReference type="EMBL" id="VGLS01000021">
    <property type="protein sequence ID" value="MBM3222453.1"/>
    <property type="molecule type" value="Genomic_DNA"/>
</dbReference>
<dbReference type="PANTHER" id="PTHR35866:SF1">
    <property type="entry name" value="YKGJ FAMILY CYSTEINE CLUSTER PROTEIN"/>
    <property type="match status" value="1"/>
</dbReference>
<name>A0A937VWQ4_UNCTE</name>
<dbReference type="PANTHER" id="PTHR35866">
    <property type="entry name" value="PUTATIVE-RELATED"/>
    <property type="match status" value="1"/>
</dbReference>
<proteinExistence type="predicted"/>
<reference evidence="1" key="1">
    <citation type="submission" date="2019-03" db="EMBL/GenBank/DDBJ databases">
        <title>Lake Tanganyika Metagenome-Assembled Genomes (MAGs).</title>
        <authorList>
            <person name="Tran P."/>
        </authorList>
    </citation>
    <scope>NUCLEOTIDE SEQUENCE</scope>
    <source>
        <strain evidence="1">K_DeepCast_65m_m2_066</strain>
    </source>
</reference>
<organism evidence="1 2">
    <name type="scientific">Tectimicrobiota bacterium</name>
    <dbReference type="NCBI Taxonomy" id="2528274"/>
    <lineage>
        <taxon>Bacteria</taxon>
        <taxon>Pseudomonadati</taxon>
        <taxon>Nitrospinota/Tectimicrobiota group</taxon>
        <taxon>Candidatus Tectimicrobiota</taxon>
    </lineage>
</organism>
<protein>
    <submittedName>
        <fullName evidence="1">YkgJ family cysteine cluster protein</fullName>
    </submittedName>
</protein>
<gene>
    <name evidence="1" type="ORF">FJZ47_01425</name>
</gene>
<comment type="caution">
    <text evidence="1">The sequence shown here is derived from an EMBL/GenBank/DDBJ whole genome shotgun (WGS) entry which is preliminary data.</text>
</comment>
<evidence type="ECO:0000313" key="2">
    <source>
        <dbReference type="Proteomes" id="UP000712673"/>
    </source>
</evidence>
<dbReference type="InterPro" id="IPR005358">
    <property type="entry name" value="Puta_zinc/iron-chelating_dom"/>
</dbReference>
<dbReference type="Pfam" id="PF03692">
    <property type="entry name" value="CxxCxxCC"/>
    <property type="match status" value="1"/>
</dbReference>